<dbReference type="Proteomes" id="UP000007305">
    <property type="component" value="Chromosome 7"/>
</dbReference>
<sequence>MGGERDETAGDCGRVRLASRKWRGTSNQAALPKQEAKPTSVRRDAVTWPPANPAGAPPHLAAKGKANPGARRSRSRTYDTTMRAARSSIALTSVLISYTVLPKRATHA</sequence>
<evidence type="ECO:0000313" key="3">
    <source>
        <dbReference type="Proteomes" id="UP000007305"/>
    </source>
</evidence>
<protein>
    <submittedName>
        <fullName evidence="2">Uncharacterized protein</fullName>
    </submittedName>
</protein>
<reference evidence="2" key="3">
    <citation type="submission" date="2021-05" db="UniProtKB">
        <authorList>
            <consortium name="EnsemblPlants"/>
        </authorList>
    </citation>
    <scope>IDENTIFICATION</scope>
    <source>
        <strain evidence="2">cv. B73</strain>
    </source>
</reference>
<proteinExistence type="predicted"/>
<reference evidence="3" key="1">
    <citation type="submission" date="2015-12" db="EMBL/GenBank/DDBJ databases">
        <title>Update maize B73 reference genome by single molecule sequencing technologies.</title>
        <authorList>
            <consortium name="Maize Genome Sequencing Project"/>
            <person name="Ware D."/>
        </authorList>
    </citation>
    <scope>NUCLEOTIDE SEQUENCE [LARGE SCALE GENOMIC DNA]</scope>
    <source>
        <strain evidence="3">cv. B73</strain>
    </source>
</reference>
<dbReference type="EnsemblPlants" id="Zm00001eb320390_T001">
    <property type="protein sequence ID" value="Zm00001eb320390_P001"/>
    <property type="gene ID" value="Zm00001eb320390"/>
</dbReference>
<feature type="region of interest" description="Disordered" evidence="1">
    <location>
        <begin position="1"/>
        <end position="80"/>
    </location>
</feature>
<reference evidence="2" key="2">
    <citation type="submission" date="2019-07" db="EMBL/GenBank/DDBJ databases">
        <authorList>
            <person name="Seetharam A."/>
            <person name="Woodhouse M."/>
            <person name="Cannon E."/>
        </authorList>
    </citation>
    <scope>NUCLEOTIDE SEQUENCE [LARGE SCALE GENOMIC DNA]</scope>
    <source>
        <strain evidence="2">cv. B73</strain>
    </source>
</reference>
<accession>A0A804QD38</accession>
<dbReference type="InParanoid" id="A0A804QD38"/>
<dbReference type="Gramene" id="Zm00001eb320390_T001">
    <property type="protein sequence ID" value="Zm00001eb320390_P001"/>
    <property type="gene ID" value="Zm00001eb320390"/>
</dbReference>
<organism evidence="2 3">
    <name type="scientific">Zea mays</name>
    <name type="common">Maize</name>
    <dbReference type="NCBI Taxonomy" id="4577"/>
    <lineage>
        <taxon>Eukaryota</taxon>
        <taxon>Viridiplantae</taxon>
        <taxon>Streptophyta</taxon>
        <taxon>Embryophyta</taxon>
        <taxon>Tracheophyta</taxon>
        <taxon>Spermatophyta</taxon>
        <taxon>Magnoliopsida</taxon>
        <taxon>Liliopsida</taxon>
        <taxon>Poales</taxon>
        <taxon>Poaceae</taxon>
        <taxon>PACMAD clade</taxon>
        <taxon>Panicoideae</taxon>
        <taxon>Andropogonodae</taxon>
        <taxon>Andropogoneae</taxon>
        <taxon>Tripsacinae</taxon>
        <taxon>Zea</taxon>
    </lineage>
</organism>
<name>A0A804QD38_MAIZE</name>
<keyword evidence="3" id="KW-1185">Reference proteome</keyword>
<evidence type="ECO:0000256" key="1">
    <source>
        <dbReference type="SAM" id="MobiDB-lite"/>
    </source>
</evidence>
<evidence type="ECO:0000313" key="2">
    <source>
        <dbReference type="EnsemblPlants" id="Zm00001eb320390_P001"/>
    </source>
</evidence>
<dbReference type="AlphaFoldDB" id="A0A804QD38"/>